<dbReference type="SMART" id="SM00409">
    <property type="entry name" value="IG"/>
    <property type="match status" value="1"/>
</dbReference>
<evidence type="ECO:0000256" key="6">
    <source>
        <dbReference type="ARBA" id="ARBA00023157"/>
    </source>
</evidence>
<evidence type="ECO:0000256" key="3">
    <source>
        <dbReference type="ARBA" id="ARBA00022729"/>
    </source>
</evidence>
<dbReference type="InterPro" id="IPR016187">
    <property type="entry name" value="CTDL_fold"/>
</dbReference>
<evidence type="ECO:0000259" key="15">
    <source>
        <dbReference type="PROSITE" id="PS50041"/>
    </source>
</evidence>
<keyword evidence="3 13" id="KW-0732">Signal</keyword>
<dbReference type="SMART" id="SM00032">
    <property type="entry name" value="CCP"/>
    <property type="match status" value="1"/>
</dbReference>
<protein>
    <recommendedName>
        <fullName evidence="21">Brevican core protein-like</fullName>
    </recommendedName>
</protein>
<dbReference type="EMBL" id="JAFIRN010000009">
    <property type="protein sequence ID" value="KAG5842757.1"/>
    <property type="molecule type" value="Genomic_DNA"/>
</dbReference>
<dbReference type="SUPFAM" id="SSF56436">
    <property type="entry name" value="C-type lectin-like"/>
    <property type="match status" value="3"/>
</dbReference>
<dbReference type="PROSITE" id="PS00022">
    <property type="entry name" value="EGF_1"/>
    <property type="match status" value="1"/>
</dbReference>
<evidence type="ECO:0000259" key="14">
    <source>
        <dbReference type="PROSITE" id="PS50026"/>
    </source>
</evidence>
<dbReference type="InterPro" id="IPR000742">
    <property type="entry name" value="EGF"/>
</dbReference>
<evidence type="ECO:0000256" key="11">
    <source>
        <dbReference type="PROSITE-ProRule" id="PRU00323"/>
    </source>
</evidence>
<dbReference type="SMART" id="SM00445">
    <property type="entry name" value="LINK"/>
    <property type="match status" value="2"/>
</dbReference>
<evidence type="ECO:0000256" key="1">
    <source>
        <dbReference type="ARBA" id="ARBA00004613"/>
    </source>
</evidence>
<feature type="domain" description="Ig-like" evidence="16">
    <location>
        <begin position="40"/>
        <end position="130"/>
    </location>
</feature>
<dbReference type="Gene3D" id="2.60.40.10">
    <property type="entry name" value="Immunoglobulins"/>
    <property type="match status" value="1"/>
</dbReference>
<dbReference type="PROSITE" id="PS50026">
    <property type="entry name" value="EGF_3"/>
    <property type="match status" value="1"/>
</dbReference>
<feature type="domain" description="EGF-like" evidence="14">
    <location>
        <begin position="935"/>
        <end position="971"/>
    </location>
</feature>
<keyword evidence="6 9" id="KW-1015">Disulfide bond</keyword>
<comment type="caution">
    <text evidence="19">The sequence shown here is derived from an EMBL/GenBank/DDBJ whole genome shotgun (WGS) entry which is preliminary data.</text>
</comment>
<dbReference type="InterPro" id="IPR000436">
    <property type="entry name" value="Sushi_SCR_CCP_dom"/>
</dbReference>
<evidence type="ECO:0000259" key="16">
    <source>
        <dbReference type="PROSITE" id="PS50835"/>
    </source>
</evidence>
<feature type="disulfide bond" evidence="11">
    <location>
        <begin position="276"/>
        <end position="297"/>
    </location>
</feature>
<feature type="compositionally biased region" description="Basic and acidic residues" evidence="12">
    <location>
        <begin position="539"/>
        <end position="553"/>
    </location>
</feature>
<evidence type="ECO:0000256" key="5">
    <source>
        <dbReference type="ARBA" id="ARBA00022974"/>
    </source>
</evidence>
<dbReference type="PROSITE" id="PS00615">
    <property type="entry name" value="C_TYPE_LECTIN_1"/>
    <property type="match status" value="1"/>
</dbReference>
<feature type="domain" description="Link" evidence="18">
    <location>
        <begin position="233"/>
        <end position="329"/>
    </location>
</feature>
<dbReference type="InterPro" id="IPR050691">
    <property type="entry name" value="Hyaluronan_bind_Proteoglycan"/>
</dbReference>
<feature type="region of interest" description="Disordered" evidence="12">
    <location>
        <begin position="665"/>
        <end position="788"/>
    </location>
</feature>
<evidence type="ECO:0000256" key="9">
    <source>
        <dbReference type="PROSITE-ProRule" id="PRU00076"/>
    </source>
</evidence>
<dbReference type="PANTHER" id="PTHR22804:SF41">
    <property type="entry name" value="BREVICAN CORE PROTEIN"/>
    <property type="match status" value="1"/>
</dbReference>
<dbReference type="GO" id="GO:0001501">
    <property type="term" value="P:skeletal system development"/>
    <property type="evidence" value="ECO:0007669"/>
    <property type="project" value="TreeGrafter"/>
</dbReference>
<dbReference type="PRINTS" id="PR01265">
    <property type="entry name" value="LINKMODULE"/>
</dbReference>
<dbReference type="InterPro" id="IPR001304">
    <property type="entry name" value="C-type_lectin-like"/>
</dbReference>
<dbReference type="GO" id="GO:0002052">
    <property type="term" value="P:positive regulation of neuroblast proliferation"/>
    <property type="evidence" value="ECO:0007669"/>
    <property type="project" value="TreeGrafter"/>
</dbReference>
<dbReference type="Pfam" id="PF00059">
    <property type="entry name" value="Lectin_C"/>
    <property type="match status" value="1"/>
</dbReference>
<dbReference type="SMART" id="SM00034">
    <property type="entry name" value="CLECT"/>
    <property type="match status" value="1"/>
</dbReference>
<dbReference type="InterPro" id="IPR003599">
    <property type="entry name" value="Ig_sub"/>
</dbReference>
<feature type="domain" description="Link" evidence="18">
    <location>
        <begin position="132"/>
        <end position="227"/>
    </location>
</feature>
<dbReference type="PROSITE" id="PS50963">
    <property type="entry name" value="LINK_2"/>
    <property type="match status" value="2"/>
</dbReference>
<organism evidence="19 20">
    <name type="scientific">Anguilla anguilla</name>
    <name type="common">European freshwater eel</name>
    <name type="synonym">Muraena anguilla</name>
    <dbReference type="NCBI Taxonomy" id="7936"/>
    <lineage>
        <taxon>Eukaryota</taxon>
        <taxon>Metazoa</taxon>
        <taxon>Chordata</taxon>
        <taxon>Craniata</taxon>
        <taxon>Vertebrata</taxon>
        <taxon>Euteleostomi</taxon>
        <taxon>Actinopterygii</taxon>
        <taxon>Neopterygii</taxon>
        <taxon>Teleostei</taxon>
        <taxon>Anguilliformes</taxon>
        <taxon>Anguillidae</taxon>
        <taxon>Anguilla</taxon>
    </lineage>
</organism>
<dbReference type="Gene3D" id="3.10.100.10">
    <property type="entry name" value="Mannose-Binding Protein A, subunit A"/>
    <property type="match status" value="3"/>
</dbReference>
<keyword evidence="10" id="KW-0768">Sushi</keyword>
<dbReference type="SUPFAM" id="SSF48726">
    <property type="entry name" value="Immunoglobulin"/>
    <property type="match status" value="1"/>
</dbReference>
<dbReference type="InterPro" id="IPR016186">
    <property type="entry name" value="C-type_lectin-like/link_sf"/>
</dbReference>
<dbReference type="InterPro" id="IPR035976">
    <property type="entry name" value="Sushi/SCR/CCP_sf"/>
</dbReference>
<dbReference type="AlphaFoldDB" id="A0A9D3RXC0"/>
<evidence type="ECO:0000256" key="10">
    <source>
        <dbReference type="PROSITE-ProRule" id="PRU00302"/>
    </source>
</evidence>
<dbReference type="GO" id="GO:0005540">
    <property type="term" value="F:hyaluronic acid binding"/>
    <property type="evidence" value="ECO:0007669"/>
    <property type="project" value="InterPro"/>
</dbReference>
<keyword evidence="7" id="KW-0325">Glycoprotein</keyword>
<dbReference type="Proteomes" id="UP001044222">
    <property type="component" value="Chromosome 9"/>
</dbReference>
<name>A0A9D3RXC0_ANGAN</name>
<feature type="compositionally biased region" description="Basic and acidic residues" evidence="12">
    <location>
        <begin position="677"/>
        <end position="698"/>
    </location>
</feature>
<comment type="caution">
    <text evidence="9">Lacks conserved residue(s) required for the propagation of feature annotation.</text>
</comment>
<dbReference type="Pfam" id="PF00084">
    <property type="entry name" value="Sushi"/>
    <property type="match status" value="1"/>
</dbReference>
<feature type="disulfide bond" evidence="10">
    <location>
        <begin position="1133"/>
        <end position="1160"/>
    </location>
</feature>
<feature type="compositionally biased region" description="Polar residues" evidence="12">
    <location>
        <begin position="568"/>
        <end position="583"/>
    </location>
</feature>
<keyword evidence="9" id="KW-0245">EGF-like domain</keyword>
<dbReference type="PANTHER" id="PTHR22804">
    <property type="entry name" value="AGGRECAN/VERSICAN PROTEOGLYCAN"/>
    <property type="match status" value="1"/>
</dbReference>
<gene>
    <name evidence="19" type="ORF">ANANG_G00181100</name>
</gene>
<feature type="disulfide bond" evidence="11">
    <location>
        <begin position="178"/>
        <end position="199"/>
    </location>
</feature>
<dbReference type="FunFam" id="3.10.100.10:FF:000003">
    <property type="entry name" value="Versican core protein"/>
    <property type="match status" value="1"/>
</dbReference>
<sequence length="1204" mass="132072">MRCEMTLLLFLCALCPLIHASPLNLGQGTEDTGVLRVTIPKSPRPAATLGGSLTLPCLASPPHGDPGGPGERVKISEAYRERASLPRYASHRGDLTLHLLDLRHNDTGFYRCEVQQGLEDAHDLVQVKVKGVVFHYRHAFGRYAFSFADARLACEGIGAHMATPEQLLAAYDSGYEQCDAGWLSDQTVRYPIQTPREGCYGDMDGFPGVRNYGTQYPEELFDVYCYVENIDGEVFHVSTPQRLTLEEAELFCRASGAELATTGQLYAAWNDGLDHCSPGWLADGSVRYPIVAPRERCGGSQPGVKTVYRHANQTGFPEPHARYDAFCFRGNGNPHTDAPMDYLATEPEDLGQDIVTLMEPLEEISLGEVSEEVESEVQGALESFPVFGGRERGRQEVGNEPRTTTAASRGGHPFPVDLQTPVTPASPAQDPRLTWKPATVATPKSGRPVIPHEKPGNPKHYQPTAETDQESEESSTKNPKHHHPVPVTNRESSEPSTKDHEHYHPTLATNLESSEPVIKNHGHYQPMPETNLESGEPLGQDHEQEHPTPDTHRNLLPGPRTADCPMAPSTTSPCRRPTRSPSNLRGPISTCPEGLCRNRRGVPENSALDPRTRGRWQWPIGKSWAPPALPNPLTVSPGAPKHGLIRSCRPGPHFSTDRALRHVHRGRLRPGAPGCHCRGDGVRDARGGPARGSHDHPAQHPVRPLPHPRPDHALGEPRTLVPEEAELEEQDVPLETQPGSGDGATTAEATDSPYLSAATPVPSPEASETPAPDPGYRRTATATSDRENQYLTTASSMLAFAVTDMPATATATATAIVTADADDASDRDEESGHDFGTEAAPLESEVTLLPDESQTSSWGLRPSTTAPQESRSELDYSGDDRPGDEDVVVREHVPESSAELEAPPTTEPSASYPHPAAHLASLPNERAAVGEGRSLSDACVASPCANGGTCVEEGGYAKCLCLPTYGGDFCHKDLEQCEAGWEKFQGFCYKHFSNRKSWEVAEQHCRMSGGHLVSVMTPEEQYFINDNYKEYQWTGLNDKTIEGDFRWSDGNPVLYENWYRGQPDSYFLSGEDCVVMVWHEGGRWSDVPCNYHLSYTCKKGTSFCSEPPAVPNARMFGKLRSRYETNSVVRYYCADGFLQRHYPVVRCLPSGKWEEPQIQCLQDPASTVEGEQGAALPVEKEEGVVQGTATEKATLRFWDIKWNF</sequence>
<dbReference type="Pfam" id="PF00193">
    <property type="entry name" value="Xlink"/>
    <property type="match status" value="2"/>
</dbReference>
<evidence type="ECO:0000256" key="8">
    <source>
        <dbReference type="ARBA" id="ARBA00023319"/>
    </source>
</evidence>
<dbReference type="InterPro" id="IPR000538">
    <property type="entry name" value="Link_dom"/>
</dbReference>
<accession>A0A9D3RXC0</accession>
<dbReference type="PROSITE" id="PS50835">
    <property type="entry name" value="IG_LIKE"/>
    <property type="match status" value="1"/>
</dbReference>
<dbReference type="Gene3D" id="2.10.25.10">
    <property type="entry name" value="Laminin"/>
    <property type="match status" value="1"/>
</dbReference>
<feature type="disulfide bond" evidence="10">
    <location>
        <begin position="1104"/>
        <end position="1147"/>
    </location>
</feature>
<dbReference type="FunFam" id="3.10.100.10:FF:000011">
    <property type="entry name" value="Aggrecan core protein"/>
    <property type="match status" value="1"/>
</dbReference>
<dbReference type="GO" id="GO:0007417">
    <property type="term" value="P:central nervous system development"/>
    <property type="evidence" value="ECO:0007669"/>
    <property type="project" value="TreeGrafter"/>
</dbReference>
<dbReference type="CDD" id="cd03520">
    <property type="entry name" value="Link_domain_CSPGs_modules_2_4"/>
    <property type="match status" value="1"/>
</dbReference>
<dbReference type="CDD" id="cd00033">
    <property type="entry name" value="CCP"/>
    <property type="match status" value="1"/>
</dbReference>
<comment type="subcellular location">
    <subcellularLocation>
        <location evidence="1">Secreted</location>
    </subcellularLocation>
</comment>
<evidence type="ECO:0000256" key="7">
    <source>
        <dbReference type="ARBA" id="ARBA00023180"/>
    </source>
</evidence>
<evidence type="ECO:0000313" key="20">
    <source>
        <dbReference type="Proteomes" id="UP001044222"/>
    </source>
</evidence>
<feature type="signal peptide" evidence="13">
    <location>
        <begin position="1"/>
        <end position="20"/>
    </location>
</feature>
<dbReference type="SUPFAM" id="SSF57535">
    <property type="entry name" value="Complement control module/SCR domain"/>
    <property type="match status" value="1"/>
</dbReference>
<feature type="region of interest" description="Disordered" evidence="12">
    <location>
        <begin position="382"/>
        <end position="589"/>
    </location>
</feature>
<evidence type="ECO:0008006" key="21">
    <source>
        <dbReference type="Google" id="ProtNLM"/>
    </source>
</evidence>
<evidence type="ECO:0000259" key="17">
    <source>
        <dbReference type="PROSITE" id="PS50923"/>
    </source>
</evidence>
<evidence type="ECO:0000256" key="4">
    <source>
        <dbReference type="ARBA" id="ARBA00022737"/>
    </source>
</evidence>
<evidence type="ECO:0000256" key="12">
    <source>
        <dbReference type="SAM" id="MobiDB-lite"/>
    </source>
</evidence>
<feature type="disulfide bond" evidence="9">
    <location>
        <begin position="961"/>
        <end position="970"/>
    </location>
</feature>
<feature type="compositionally biased region" description="Acidic residues" evidence="12">
    <location>
        <begin position="723"/>
        <end position="732"/>
    </location>
</feature>
<keyword evidence="5" id="KW-0654">Proteoglycan</keyword>
<feature type="domain" description="C-type lectin" evidence="15">
    <location>
        <begin position="984"/>
        <end position="1098"/>
    </location>
</feature>
<dbReference type="CDD" id="cd03517">
    <property type="entry name" value="Link_domain_CSPGs_modules_1_3"/>
    <property type="match status" value="1"/>
</dbReference>
<dbReference type="InterPro" id="IPR036179">
    <property type="entry name" value="Ig-like_dom_sf"/>
</dbReference>
<dbReference type="Gene3D" id="2.10.70.10">
    <property type="entry name" value="Complement Module, domain 1"/>
    <property type="match status" value="1"/>
</dbReference>
<dbReference type="FunFam" id="3.10.100.10:FF:000002">
    <property type="entry name" value="Hyaluronan proteoglycan link protein 1"/>
    <property type="match status" value="1"/>
</dbReference>
<feature type="region of interest" description="Disordered" evidence="12">
    <location>
        <begin position="821"/>
        <end position="917"/>
    </location>
</feature>
<dbReference type="GO" id="GO:0045202">
    <property type="term" value="C:synapse"/>
    <property type="evidence" value="ECO:0007669"/>
    <property type="project" value="TreeGrafter"/>
</dbReference>
<reference evidence="19" key="1">
    <citation type="submission" date="2021-01" db="EMBL/GenBank/DDBJ databases">
        <title>A chromosome-scale assembly of European eel, Anguilla anguilla.</title>
        <authorList>
            <person name="Henkel C."/>
            <person name="Jong-Raadsen S.A."/>
            <person name="Dufour S."/>
            <person name="Weltzien F.-A."/>
            <person name="Palstra A.P."/>
            <person name="Pelster B."/>
            <person name="Spaink H.P."/>
            <person name="Van Den Thillart G.E."/>
            <person name="Jansen H."/>
            <person name="Zahm M."/>
            <person name="Klopp C."/>
            <person name="Cedric C."/>
            <person name="Louis A."/>
            <person name="Berthelot C."/>
            <person name="Parey E."/>
            <person name="Roest Crollius H."/>
            <person name="Montfort J."/>
            <person name="Robinson-Rechavi M."/>
            <person name="Bucao C."/>
            <person name="Bouchez O."/>
            <person name="Gislard M."/>
            <person name="Lluch J."/>
            <person name="Milhes M."/>
            <person name="Lampietro C."/>
            <person name="Lopez Roques C."/>
            <person name="Donnadieu C."/>
            <person name="Braasch I."/>
            <person name="Desvignes T."/>
            <person name="Postlethwait J."/>
            <person name="Bobe J."/>
            <person name="Guiguen Y."/>
            <person name="Dirks R."/>
        </authorList>
    </citation>
    <scope>NUCLEOTIDE SEQUENCE</scope>
    <source>
        <strain evidence="19">Tag_6206</strain>
        <tissue evidence="19">Liver</tissue>
    </source>
</reference>
<feature type="compositionally biased region" description="Basic and acidic residues" evidence="12">
    <location>
        <begin position="870"/>
        <end position="881"/>
    </location>
</feature>
<keyword evidence="8" id="KW-0393">Immunoglobulin domain</keyword>
<feature type="chain" id="PRO_5038974920" description="Brevican core protein-like" evidence="13">
    <location>
        <begin position="21"/>
        <end position="1204"/>
    </location>
</feature>
<feature type="domain" description="Sushi" evidence="17">
    <location>
        <begin position="1102"/>
        <end position="1162"/>
    </location>
</feature>
<dbReference type="CDD" id="cd00054">
    <property type="entry name" value="EGF_CA"/>
    <property type="match status" value="1"/>
</dbReference>
<evidence type="ECO:0000256" key="13">
    <source>
        <dbReference type="SAM" id="SignalP"/>
    </source>
</evidence>
<dbReference type="PROSITE" id="PS01241">
    <property type="entry name" value="LINK_1"/>
    <property type="match status" value="2"/>
</dbReference>
<dbReference type="InterPro" id="IPR007110">
    <property type="entry name" value="Ig-like_dom"/>
</dbReference>
<dbReference type="GO" id="GO:0072534">
    <property type="term" value="C:perineuronal net"/>
    <property type="evidence" value="ECO:0007669"/>
    <property type="project" value="TreeGrafter"/>
</dbReference>
<dbReference type="GO" id="GO:0005615">
    <property type="term" value="C:extracellular space"/>
    <property type="evidence" value="ECO:0007669"/>
    <property type="project" value="TreeGrafter"/>
</dbReference>
<evidence type="ECO:0000313" key="19">
    <source>
        <dbReference type="EMBL" id="KAG5842757.1"/>
    </source>
</evidence>
<dbReference type="GO" id="GO:0010001">
    <property type="term" value="P:glial cell differentiation"/>
    <property type="evidence" value="ECO:0007669"/>
    <property type="project" value="TreeGrafter"/>
</dbReference>
<dbReference type="GO" id="GO:0007155">
    <property type="term" value="P:cell adhesion"/>
    <property type="evidence" value="ECO:0007669"/>
    <property type="project" value="InterPro"/>
</dbReference>
<feature type="compositionally biased region" description="Basic and acidic residues" evidence="12">
    <location>
        <begin position="389"/>
        <end position="399"/>
    </location>
</feature>
<dbReference type="FunFam" id="2.10.70.10:FF:000003">
    <property type="entry name" value="Versican core protein"/>
    <property type="match status" value="1"/>
</dbReference>
<keyword evidence="20" id="KW-1185">Reference proteome</keyword>
<feature type="compositionally biased region" description="Polar residues" evidence="12">
    <location>
        <begin position="852"/>
        <end position="869"/>
    </location>
</feature>
<dbReference type="InterPro" id="IPR018378">
    <property type="entry name" value="C-type_lectin_CS"/>
</dbReference>
<keyword evidence="4" id="KW-0677">Repeat</keyword>
<dbReference type="InterPro" id="IPR013783">
    <property type="entry name" value="Ig-like_fold"/>
</dbReference>
<evidence type="ECO:0000256" key="2">
    <source>
        <dbReference type="ARBA" id="ARBA00022525"/>
    </source>
</evidence>
<feature type="compositionally biased region" description="Basic and acidic residues" evidence="12">
    <location>
        <begin position="491"/>
        <end position="504"/>
    </location>
</feature>
<proteinExistence type="predicted"/>
<dbReference type="PROSITE" id="PS50041">
    <property type="entry name" value="C_TYPE_LECTIN_2"/>
    <property type="match status" value="1"/>
</dbReference>
<keyword evidence="2" id="KW-0964">Secreted</keyword>
<evidence type="ECO:0000259" key="18">
    <source>
        <dbReference type="PROSITE" id="PS50963"/>
    </source>
</evidence>
<dbReference type="PROSITE" id="PS50923">
    <property type="entry name" value="SUSHI"/>
    <property type="match status" value="1"/>
</dbReference>